<gene>
    <name evidence="10" type="ORF">Sradi_2966900</name>
</gene>
<accession>A0AAW2S1U2</accession>
<reference evidence="10" key="1">
    <citation type="submission" date="2020-06" db="EMBL/GenBank/DDBJ databases">
        <authorList>
            <person name="Li T."/>
            <person name="Hu X."/>
            <person name="Zhang T."/>
            <person name="Song X."/>
            <person name="Zhang H."/>
            <person name="Dai N."/>
            <person name="Sheng W."/>
            <person name="Hou X."/>
            <person name="Wei L."/>
        </authorList>
    </citation>
    <scope>NUCLEOTIDE SEQUENCE</scope>
    <source>
        <strain evidence="10">G02</strain>
        <tissue evidence="10">Leaf</tissue>
    </source>
</reference>
<feature type="domain" description="WRKY" evidence="9">
    <location>
        <begin position="145"/>
        <end position="211"/>
    </location>
</feature>
<keyword evidence="5" id="KW-0804">Transcription</keyword>
<comment type="caution">
    <text evidence="10">The sequence shown here is derived from an EMBL/GenBank/DDBJ whole genome shotgun (WGS) entry which is preliminary data.</text>
</comment>
<dbReference type="PROSITE" id="PS50811">
    <property type="entry name" value="WRKY"/>
    <property type="match status" value="1"/>
</dbReference>
<keyword evidence="4" id="KW-0238">DNA-binding</keyword>
<dbReference type="PANTHER" id="PTHR31429:SF86">
    <property type="entry name" value="WRKY TRANSCRIPTION FACTOR 61-RELATED"/>
    <property type="match status" value="1"/>
</dbReference>
<dbReference type="EMBL" id="JACGWJ010000012">
    <property type="protein sequence ID" value="KAL0385726.1"/>
    <property type="molecule type" value="Genomic_DNA"/>
</dbReference>
<dbReference type="Pfam" id="PF03106">
    <property type="entry name" value="WRKY"/>
    <property type="match status" value="1"/>
</dbReference>
<evidence type="ECO:0000256" key="8">
    <source>
        <dbReference type="SAM" id="MobiDB-lite"/>
    </source>
</evidence>
<dbReference type="GO" id="GO:0005634">
    <property type="term" value="C:nucleus"/>
    <property type="evidence" value="ECO:0007669"/>
    <property type="project" value="UniProtKB-SubCell"/>
</dbReference>
<dbReference type="SMART" id="SM00774">
    <property type="entry name" value="WRKY"/>
    <property type="match status" value="1"/>
</dbReference>
<dbReference type="GO" id="GO:0043565">
    <property type="term" value="F:sequence-specific DNA binding"/>
    <property type="evidence" value="ECO:0007669"/>
    <property type="project" value="InterPro"/>
</dbReference>
<evidence type="ECO:0000256" key="5">
    <source>
        <dbReference type="ARBA" id="ARBA00023163"/>
    </source>
</evidence>
<dbReference type="FunFam" id="2.20.25.80:FF:000002">
    <property type="entry name" value="probable WRKY transcription factor 31"/>
    <property type="match status" value="1"/>
</dbReference>
<feature type="region of interest" description="Disordered" evidence="8">
    <location>
        <begin position="35"/>
        <end position="135"/>
    </location>
</feature>
<dbReference type="SUPFAM" id="SSF118290">
    <property type="entry name" value="WRKY DNA-binding domain"/>
    <property type="match status" value="1"/>
</dbReference>
<evidence type="ECO:0000259" key="9">
    <source>
        <dbReference type="PROSITE" id="PS50811"/>
    </source>
</evidence>
<feature type="compositionally biased region" description="Basic and acidic residues" evidence="8">
    <location>
        <begin position="72"/>
        <end position="104"/>
    </location>
</feature>
<evidence type="ECO:0000256" key="2">
    <source>
        <dbReference type="ARBA" id="ARBA00023015"/>
    </source>
</evidence>
<comment type="similarity">
    <text evidence="7">Belongs to the WRKY group II-b family.</text>
</comment>
<dbReference type="Gene3D" id="2.20.25.80">
    <property type="entry name" value="WRKY domain"/>
    <property type="match status" value="1"/>
</dbReference>
<evidence type="ECO:0000256" key="4">
    <source>
        <dbReference type="ARBA" id="ARBA00023125"/>
    </source>
</evidence>
<dbReference type="GO" id="GO:0003700">
    <property type="term" value="F:DNA-binding transcription factor activity"/>
    <property type="evidence" value="ECO:0007669"/>
    <property type="project" value="InterPro"/>
</dbReference>
<evidence type="ECO:0000313" key="10">
    <source>
        <dbReference type="EMBL" id="KAL0385726.1"/>
    </source>
</evidence>
<evidence type="ECO:0000256" key="1">
    <source>
        <dbReference type="ARBA" id="ARBA00004123"/>
    </source>
</evidence>
<dbReference type="InterPro" id="IPR036576">
    <property type="entry name" value="WRKY_dom_sf"/>
</dbReference>
<dbReference type="PANTHER" id="PTHR31429">
    <property type="entry name" value="WRKY TRANSCRIPTION FACTOR 36-RELATED"/>
    <property type="match status" value="1"/>
</dbReference>
<name>A0AAW2S1U2_SESRA</name>
<organism evidence="10">
    <name type="scientific">Sesamum radiatum</name>
    <name type="common">Black benniseed</name>
    <dbReference type="NCBI Taxonomy" id="300843"/>
    <lineage>
        <taxon>Eukaryota</taxon>
        <taxon>Viridiplantae</taxon>
        <taxon>Streptophyta</taxon>
        <taxon>Embryophyta</taxon>
        <taxon>Tracheophyta</taxon>
        <taxon>Spermatophyta</taxon>
        <taxon>Magnoliopsida</taxon>
        <taxon>eudicotyledons</taxon>
        <taxon>Gunneridae</taxon>
        <taxon>Pentapetalae</taxon>
        <taxon>asterids</taxon>
        <taxon>lamiids</taxon>
        <taxon>Lamiales</taxon>
        <taxon>Pedaliaceae</taxon>
        <taxon>Sesamum</taxon>
    </lineage>
</organism>
<sequence>MDEVREENQRLKSTLSQIIKDYHSLKMHFNHIIQDHHHHQPKKSTDPAAPMAASDDESEFVSLSLGRPVSGDSKREEMIKKNSSNYKHDHDGLELGLDCKSKEEGDNDNIRASQKSPKHHPTSGDDEILQHNPLKKPRVSVRAVCNTQTMNDGCQWRKYGQKIAKGNPCPRAYYRCTVSSSCPVRKQVQRCVDDMTILITTYEGTHNHPLPPSATAIAAATSAAAATLNCSSSTSPPCHSVSATSSTSPDLLGFNIPRAASQSHPTVVLDLTSPNHLTKFSASTLFSATHSSPTSLNFSSPSAKNMSSSPYYKSNFIYDSNMIRASEKQDQKMFDAIKCDPSFRSALAAAITSFVGSNVEGKNSGLDFHLSFSQPSSTRNGSVGWATSFLNKFPQL</sequence>
<reference evidence="10" key="2">
    <citation type="journal article" date="2024" name="Plant">
        <title>Genomic evolution and insights into agronomic trait innovations of Sesamum species.</title>
        <authorList>
            <person name="Miao H."/>
            <person name="Wang L."/>
            <person name="Qu L."/>
            <person name="Liu H."/>
            <person name="Sun Y."/>
            <person name="Le M."/>
            <person name="Wang Q."/>
            <person name="Wei S."/>
            <person name="Zheng Y."/>
            <person name="Lin W."/>
            <person name="Duan Y."/>
            <person name="Cao H."/>
            <person name="Xiong S."/>
            <person name="Wang X."/>
            <person name="Wei L."/>
            <person name="Li C."/>
            <person name="Ma Q."/>
            <person name="Ju M."/>
            <person name="Zhao R."/>
            <person name="Li G."/>
            <person name="Mu C."/>
            <person name="Tian Q."/>
            <person name="Mei H."/>
            <person name="Zhang T."/>
            <person name="Gao T."/>
            <person name="Zhang H."/>
        </authorList>
    </citation>
    <scope>NUCLEOTIDE SEQUENCE</scope>
    <source>
        <strain evidence="10">G02</strain>
    </source>
</reference>
<keyword evidence="3" id="KW-0175">Coiled coil</keyword>
<dbReference type="InterPro" id="IPR044810">
    <property type="entry name" value="WRKY_plant"/>
</dbReference>
<dbReference type="InterPro" id="IPR003657">
    <property type="entry name" value="WRKY_dom"/>
</dbReference>
<keyword evidence="6" id="KW-0539">Nucleus</keyword>
<keyword evidence="2" id="KW-0805">Transcription regulation</keyword>
<dbReference type="AlphaFoldDB" id="A0AAW2S1U2"/>
<comment type="subcellular location">
    <subcellularLocation>
        <location evidence="1">Nucleus</location>
    </subcellularLocation>
</comment>
<evidence type="ECO:0000256" key="3">
    <source>
        <dbReference type="ARBA" id="ARBA00023054"/>
    </source>
</evidence>
<evidence type="ECO:0000256" key="7">
    <source>
        <dbReference type="ARBA" id="ARBA00061007"/>
    </source>
</evidence>
<protein>
    <submittedName>
        <fullName evidence="10">WRKY transcription factor 72A</fullName>
    </submittedName>
</protein>
<proteinExistence type="inferred from homology"/>
<evidence type="ECO:0000256" key="6">
    <source>
        <dbReference type="ARBA" id="ARBA00023242"/>
    </source>
</evidence>